<organism evidence="5 6">
    <name type="scientific">Blautia wexlerae</name>
    <dbReference type="NCBI Taxonomy" id="418240"/>
    <lineage>
        <taxon>Bacteria</taxon>
        <taxon>Bacillati</taxon>
        <taxon>Bacillota</taxon>
        <taxon>Clostridia</taxon>
        <taxon>Lachnospirales</taxon>
        <taxon>Lachnospiraceae</taxon>
        <taxon>Blautia</taxon>
    </lineage>
</organism>
<dbReference type="Pfam" id="PF17912">
    <property type="entry name" value="OB_MalK"/>
    <property type="match status" value="1"/>
</dbReference>
<dbReference type="Gene3D" id="3.40.50.300">
    <property type="entry name" value="P-loop containing nucleotide triphosphate hydrolases"/>
    <property type="match status" value="1"/>
</dbReference>
<dbReference type="Gene3D" id="2.40.50.100">
    <property type="match status" value="1"/>
</dbReference>
<dbReference type="InterPro" id="IPR003439">
    <property type="entry name" value="ABC_transporter-like_ATP-bd"/>
</dbReference>
<dbReference type="GO" id="GO:0055052">
    <property type="term" value="C:ATP-binding cassette (ABC) transporter complex, substrate-binding subunit-containing"/>
    <property type="evidence" value="ECO:0007669"/>
    <property type="project" value="TreeGrafter"/>
</dbReference>
<evidence type="ECO:0000313" key="5">
    <source>
        <dbReference type="EMBL" id="CUO44879.1"/>
    </source>
</evidence>
<keyword evidence="2" id="KW-0547">Nucleotide-binding</keyword>
<evidence type="ECO:0000256" key="2">
    <source>
        <dbReference type="ARBA" id="ARBA00022741"/>
    </source>
</evidence>
<accession>A0A174F869</accession>
<dbReference type="GO" id="GO:0016887">
    <property type="term" value="F:ATP hydrolysis activity"/>
    <property type="evidence" value="ECO:0007669"/>
    <property type="project" value="InterPro"/>
</dbReference>
<dbReference type="PROSITE" id="PS00211">
    <property type="entry name" value="ABC_TRANSPORTER_1"/>
    <property type="match status" value="1"/>
</dbReference>
<dbReference type="EMBL" id="CYZN01000021">
    <property type="protein sequence ID" value="CUO44879.1"/>
    <property type="molecule type" value="Genomic_DNA"/>
</dbReference>
<dbReference type="SUPFAM" id="SSF50331">
    <property type="entry name" value="MOP-like"/>
    <property type="match status" value="1"/>
</dbReference>
<dbReference type="InterPro" id="IPR017871">
    <property type="entry name" value="ABC_transporter-like_CS"/>
</dbReference>
<dbReference type="InterPro" id="IPR040582">
    <property type="entry name" value="OB_MalK-like"/>
</dbReference>
<dbReference type="InterPro" id="IPR008995">
    <property type="entry name" value="Mo/tungstate-bd_C_term_dom"/>
</dbReference>
<dbReference type="InterPro" id="IPR047641">
    <property type="entry name" value="ABC_transpr_MalK/UgpC-like"/>
</dbReference>
<dbReference type="NCBIfam" id="NF008653">
    <property type="entry name" value="PRK11650.1"/>
    <property type="match status" value="1"/>
</dbReference>
<dbReference type="InterPro" id="IPR012340">
    <property type="entry name" value="NA-bd_OB-fold"/>
</dbReference>
<evidence type="ECO:0000313" key="6">
    <source>
        <dbReference type="Proteomes" id="UP000095431"/>
    </source>
</evidence>
<gene>
    <name evidence="5" type="primary">ugpC_2</name>
    <name evidence="5" type="ORF">ERS852478_02848</name>
</gene>
<dbReference type="Proteomes" id="UP000095431">
    <property type="component" value="Unassembled WGS sequence"/>
</dbReference>
<dbReference type="SMART" id="SM00382">
    <property type="entry name" value="AAA"/>
    <property type="match status" value="1"/>
</dbReference>
<keyword evidence="3 5" id="KW-0067">ATP-binding</keyword>
<dbReference type="CDD" id="cd03301">
    <property type="entry name" value="ABC_MalK_N"/>
    <property type="match status" value="1"/>
</dbReference>
<proteinExistence type="predicted"/>
<dbReference type="SUPFAM" id="SSF52540">
    <property type="entry name" value="P-loop containing nucleoside triphosphate hydrolases"/>
    <property type="match status" value="1"/>
</dbReference>
<dbReference type="RefSeq" id="WP_055200964.1">
    <property type="nucleotide sequence ID" value="NZ_BTHH01000019.1"/>
</dbReference>
<dbReference type="InterPro" id="IPR027417">
    <property type="entry name" value="P-loop_NTPase"/>
</dbReference>
<dbReference type="GO" id="GO:0005524">
    <property type="term" value="F:ATP binding"/>
    <property type="evidence" value="ECO:0007669"/>
    <property type="project" value="UniProtKB-KW"/>
</dbReference>
<dbReference type="InterPro" id="IPR003593">
    <property type="entry name" value="AAA+_ATPase"/>
</dbReference>
<protein>
    <submittedName>
        <fullName evidence="5">sn-glycerol-3-phosphate import ATP-binding protein UgpC</fullName>
        <ecNumber evidence="5">3.6.3.20</ecNumber>
    </submittedName>
</protein>
<dbReference type="FunFam" id="3.40.50.300:FF:000042">
    <property type="entry name" value="Maltose/maltodextrin ABC transporter, ATP-binding protein"/>
    <property type="match status" value="1"/>
</dbReference>
<dbReference type="EC" id="3.6.3.20" evidence="5"/>
<dbReference type="GO" id="GO:0140359">
    <property type="term" value="F:ABC-type transporter activity"/>
    <property type="evidence" value="ECO:0007669"/>
    <property type="project" value="InterPro"/>
</dbReference>
<reference evidence="5 6" key="1">
    <citation type="submission" date="2015-09" db="EMBL/GenBank/DDBJ databases">
        <authorList>
            <consortium name="Pathogen Informatics"/>
        </authorList>
    </citation>
    <scope>NUCLEOTIDE SEQUENCE [LARGE SCALE GENOMIC DNA]</scope>
    <source>
        <strain evidence="5 6">2789STDY5834863</strain>
    </source>
</reference>
<name>A0A174F869_9FIRM</name>
<dbReference type="GO" id="GO:0008643">
    <property type="term" value="P:carbohydrate transport"/>
    <property type="evidence" value="ECO:0007669"/>
    <property type="project" value="InterPro"/>
</dbReference>
<dbReference type="PANTHER" id="PTHR43875:SF1">
    <property type="entry name" value="OSMOPROTECTIVE COMPOUNDS UPTAKE ATP-BINDING PROTEIN GGTA"/>
    <property type="match status" value="1"/>
</dbReference>
<dbReference type="Pfam" id="PF03459">
    <property type="entry name" value="TOBE"/>
    <property type="match status" value="1"/>
</dbReference>
<dbReference type="PANTHER" id="PTHR43875">
    <property type="entry name" value="MALTODEXTRIN IMPORT ATP-BINDING PROTEIN MSMX"/>
    <property type="match status" value="1"/>
</dbReference>
<dbReference type="Pfam" id="PF00005">
    <property type="entry name" value="ABC_tran"/>
    <property type="match status" value="1"/>
</dbReference>
<dbReference type="AlphaFoldDB" id="A0A174F869"/>
<dbReference type="InterPro" id="IPR015855">
    <property type="entry name" value="ABC_transpr_MalK-like"/>
</dbReference>
<keyword evidence="5" id="KW-0378">Hydrolase</keyword>
<evidence type="ECO:0000256" key="3">
    <source>
        <dbReference type="ARBA" id="ARBA00022840"/>
    </source>
</evidence>
<evidence type="ECO:0000256" key="1">
    <source>
        <dbReference type="ARBA" id="ARBA00022448"/>
    </source>
</evidence>
<keyword evidence="1" id="KW-0813">Transport</keyword>
<dbReference type="PROSITE" id="PS50893">
    <property type="entry name" value="ABC_TRANSPORTER_2"/>
    <property type="match status" value="1"/>
</dbReference>
<dbReference type="InterPro" id="IPR005116">
    <property type="entry name" value="Transp-assoc_OB_typ1"/>
</dbReference>
<dbReference type="Gene3D" id="2.40.50.140">
    <property type="entry name" value="Nucleic acid-binding proteins"/>
    <property type="match status" value="1"/>
</dbReference>
<sequence length="377" mass="42421">MSEIILRDICKSYENGFHAVKNFNLEIEKGELVVFVGPSGCGKSTTLRMIAGLEDISDGELWIGDKLVNYLEPKERDLAMVFQSYALYPQMNIYDNIAFSLQVRKVPKKEIDKRVHHVAELLGLENLLKQRPKNLSGGQRQRVAIGNAIIREPKVLLMDEPLSNLDAKLRTQMRVELAGIHKALGNTIIYVTHDQTEAMTLGDRIVVMNQGAVQQADTPQNLYAYPVNRFVAGFIGSPSMNFIKGLAMEKVGIPTFRTENDGDIPIPDFLWKILKRQGYVGRNIELGIRPEHFLEKPAEADTRGEWKMEVTVTARELLGAEVILHFNHDGQDCCAKVSGDSLLDKGDKVTLWIDMAYISAFDLETQENITLRKGMFS</sequence>
<evidence type="ECO:0000259" key="4">
    <source>
        <dbReference type="PROSITE" id="PS50893"/>
    </source>
</evidence>
<feature type="domain" description="ABC transporter" evidence="4">
    <location>
        <begin position="4"/>
        <end position="235"/>
    </location>
</feature>